<keyword evidence="2" id="KW-1185">Reference proteome</keyword>
<proteinExistence type="predicted"/>
<dbReference type="AlphaFoldDB" id="A0AAE0NW60"/>
<organism evidence="1 2">
    <name type="scientific">Sordaria brevicollis</name>
    <dbReference type="NCBI Taxonomy" id="83679"/>
    <lineage>
        <taxon>Eukaryota</taxon>
        <taxon>Fungi</taxon>
        <taxon>Dikarya</taxon>
        <taxon>Ascomycota</taxon>
        <taxon>Pezizomycotina</taxon>
        <taxon>Sordariomycetes</taxon>
        <taxon>Sordariomycetidae</taxon>
        <taxon>Sordariales</taxon>
        <taxon>Sordariaceae</taxon>
        <taxon>Sordaria</taxon>
    </lineage>
</organism>
<sequence>MFRILGCSLILSNRRRGFAGSLSGTGGNVCEFPPGGSLESRRARDGLLANNRECTQTGGRIGRGIPSGKGLAEVGRTPTLRYISSLQQDLRSCMRSHLRTPEEPSRLTIKIRVGLRPVRVRGTGSDLKPQYQHSLWFSAPSAACEEIVDLTEEDQERLLGVDESDLVGGNLISRSIAFRRLRNELRALADEYDGEAAILYEAAKEALGRLYEQVEHARRNYTRKVTYSELPMVKAIRNQAVKTIRVQVFQSLQL</sequence>
<reference evidence="1" key="1">
    <citation type="journal article" date="2023" name="Mol. Phylogenet. Evol.">
        <title>Genome-scale phylogeny and comparative genomics of the fungal order Sordariales.</title>
        <authorList>
            <person name="Hensen N."/>
            <person name="Bonometti L."/>
            <person name="Westerberg I."/>
            <person name="Brannstrom I.O."/>
            <person name="Guillou S."/>
            <person name="Cros-Aarteil S."/>
            <person name="Calhoun S."/>
            <person name="Haridas S."/>
            <person name="Kuo A."/>
            <person name="Mondo S."/>
            <person name="Pangilinan J."/>
            <person name="Riley R."/>
            <person name="LaButti K."/>
            <person name="Andreopoulos B."/>
            <person name="Lipzen A."/>
            <person name="Chen C."/>
            <person name="Yan M."/>
            <person name="Daum C."/>
            <person name="Ng V."/>
            <person name="Clum A."/>
            <person name="Steindorff A."/>
            <person name="Ohm R.A."/>
            <person name="Martin F."/>
            <person name="Silar P."/>
            <person name="Natvig D.O."/>
            <person name="Lalanne C."/>
            <person name="Gautier V."/>
            <person name="Ament-Velasquez S.L."/>
            <person name="Kruys A."/>
            <person name="Hutchinson M.I."/>
            <person name="Powell A.J."/>
            <person name="Barry K."/>
            <person name="Miller A.N."/>
            <person name="Grigoriev I.V."/>
            <person name="Debuchy R."/>
            <person name="Gladieux P."/>
            <person name="Hiltunen Thoren M."/>
            <person name="Johannesson H."/>
        </authorList>
    </citation>
    <scope>NUCLEOTIDE SEQUENCE</scope>
    <source>
        <strain evidence="1">FGSC 1904</strain>
    </source>
</reference>
<evidence type="ECO:0000313" key="2">
    <source>
        <dbReference type="Proteomes" id="UP001281003"/>
    </source>
</evidence>
<gene>
    <name evidence="1" type="ORF">B0T20DRAFT_397552</name>
</gene>
<accession>A0AAE0NW60</accession>
<dbReference type="EMBL" id="JAUTDP010000015">
    <property type="protein sequence ID" value="KAK3388560.1"/>
    <property type="molecule type" value="Genomic_DNA"/>
</dbReference>
<name>A0AAE0NW60_SORBR</name>
<reference evidence="1" key="2">
    <citation type="submission" date="2023-07" db="EMBL/GenBank/DDBJ databases">
        <authorList>
            <consortium name="Lawrence Berkeley National Laboratory"/>
            <person name="Haridas S."/>
            <person name="Hensen N."/>
            <person name="Bonometti L."/>
            <person name="Westerberg I."/>
            <person name="Brannstrom I.O."/>
            <person name="Guillou S."/>
            <person name="Cros-Aarteil S."/>
            <person name="Calhoun S."/>
            <person name="Kuo A."/>
            <person name="Mondo S."/>
            <person name="Pangilinan J."/>
            <person name="Riley R."/>
            <person name="LaButti K."/>
            <person name="Andreopoulos B."/>
            <person name="Lipzen A."/>
            <person name="Chen C."/>
            <person name="Yanf M."/>
            <person name="Daum C."/>
            <person name="Ng V."/>
            <person name="Clum A."/>
            <person name="Steindorff A."/>
            <person name="Ohm R."/>
            <person name="Martin F."/>
            <person name="Silar P."/>
            <person name="Natvig D."/>
            <person name="Lalanne C."/>
            <person name="Gautier V."/>
            <person name="Ament-velasquez S.L."/>
            <person name="Kruys A."/>
            <person name="Hutchinson M.I."/>
            <person name="Powell A.J."/>
            <person name="Barry K."/>
            <person name="Miller A.N."/>
            <person name="Grigoriev I.V."/>
            <person name="Debuchy R."/>
            <person name="Gladieux P."/>
            <person name="Thoren M.H."/>
            <person name="Johannesson H."/>
        </authorList>
    </citation>
    <scope>NUCLEOTIDE SEQUENCE</scope>
    <source>
        <strain evidence="1">FGSC 1904</strain>
    </source>
</reference>
<protein>
    <submittedName>
        <fullName evidence="1">Uncharacterized protein</fullName>
    </submittedName>
</protein>
<dbReference type="Proteomes" id="UP001281003">
    <property type="component" value="Unassembled WGS sequence"/>
</dbReference>
<evidence type="ECO:0000313" key="1">
    <source>
        <dbReference type="EMBL" id="KAK3388560.1"/>
    </source>
</evidence>
<comment type="caution">
    <text evidence="1">The sequence shown here is derived from an EMBL/GenBank/DDBJ whole genome shotgun (WGS) entry which is preliminary data.</text>
</comment>